<name>A0A059CTW4_EUCGR</name>
<sequence length="547" mass="60570">MEHNLFDVSVDMSNRASFLLDGVSAHASASSFLQSDILNKNNSDHTVGYPIHSNIQGESIGDLQAGITGSQFISNASVPFHGIDALRNAPDFNGAMPISPACFPAILASRRDLQENINGLPIPLPSIDLLEVGNIPNDGSNVSHMSLGTCSYDEPAGTCKWNANRFQSRTVCPPYPVARNTNTVGWISSGNLNIHMGCAYFPPNSSNELSLSLASSKSSIINLPNISDQCSEISNAGASHHFSNERRAYKSGLNSCNNKELSLCSASYGAPQLSQLIAGSKYLSGIQEILAQIASYSLENLNKVSYVSSGLGSGTSKSQFSSDCRVDEGQELEVFGQRQEAEAKKAQLLTLLQVVDDRYNQCLDEIHTVISAFHAATELDPKIHTRFALHTISILYKNLRERISNYILAMGEDFGHSSTGDRARSFEASFIQRQWALQQLKRKDQQLWRPQRGLPEKSVSVLRAWMFQNFLHPYPKDAEKHLLALKSGLTRSQVSNWFINARVRLWKPMIEEMYSEMNRRKAHHNEDGSSGANQIQRSINIQKFRMN</sequence>
<dbReference type="InterPro" id="IPR008422">
    <property type="entry name" value="KN_HD"/>
</dbReference>
<dbReference type="GO" id="GO:0010073">
    <property type="term" value="P:meristem maintenance"/>
    <property type="evidence" value="ECO:0007669"/>
    <property type="project" value="EnsemblPlants"/>
</dbReference>
<dbReference type="GO" id="GO:0006355">
    <property type="term" value="P:regulation of DNA-templated transcription"/>
    <property type="evidence" value="ECO:0007669"/>
    <property type="project" value="InterPro"/>
</dbReference>
<dbReference type="Gene3D" id="1.10.10.60">
    <property type="entry name" value="Homeodomain-like"/>
    <property type="match status" value="1"/>
</dbReference>
<dbReference type="PROSITE" id="PS50071">
    <property type="entry name" value="HOMEOBOX_2"/>
    <property type="match status" value="1"/>
</dbReference>
<evidence type="ECO:0000256" key="2">
    <source>
        <dbReference type="ARBA" id="ARBA00006454"/>
    </source>
</evidence>
<dbReference type="FunCoup" id="A0A059CTW4">
    <property type="interactions" value="317"/>
</dbReference>
<evidence type="ECO:0000256" key="8">
    <source>
        <dbReference type="PROSITE-ProRule" id="PRU00108"/>
    </source>
</evidence>
<dbReference type="GO" id="GO:0010371">
    <property type="term" value="P:regulation of gibberellin biosynthetic process"/>
    <property type="evidence" value="ECO:0007669"/>
    <property type="project" value="EnsemblPlants"/>
</dbReference>
<dbReference type="eggNOG" id="KOG0773">
    <property type="taxonomic scope" value="Eukaryota"/>
</dbReference>
<comment type="similarity">
    <text evidence="2">Belongs to the TALE/BELL homeobox family.</text>
</comment>
<dbReference type="InterPro" id="IPR006563">
    <property type="entry name" value="POX_dom"/>
</dbReference>
<evidence type="ECO:0000256" key="1">
    <source>
        <dbReference type="ARBA" id="ARBA00004123"/>
    </source>
</evidence>
<dbReference type="Gramene" id="KCW81659">
    <property type="protein sequence ID" value="KCW81659"/>
    <property type="gene ID" value="EUGRSUZ_C03024"/>
</dbReference>
<dbReference type="SUPFAM" id="SSF46689">
    <property type="entry name" value="Homeodomain-like"/>
    <property type="match status" value="1"/>
</dbReference>
<evidence type="ECO:0000256" key="5">
    <source>
        <dbReference type="ARBA" id="ARBA00023155"/>
    </source>
</evidence>
<dbReference type="InterPro" id="IPR009057">
    <property type="entry name" value="Homeodomain-like_sf"/>
</dbReference>
<dbReference type="GO" id="GO:0010227">
    <property type="term" value="P:floral organ abscission"/>
    <property type="evidence" value="ECO:0007669"/>
    <property type="project" value="EnsemblPlants"/>
</dbReference>
<dbReference type="InterPro" id="IPR001356">
    <property type="entry name" value="HD"/>
</dbReference>
<evidence type="ECO:0000256" key="7">
    <source>
        <dbReference type="ARBA" id="ARBA00023242"/>
    </source>
</evidence>
<dbReference type="GO" id="GO:0090470">
    <property type="term" value="P:shoot organ boundary specification"/>
    <property type="evidence" value="ECO:0007669"/>
    <property type="project" value="EnsemblPlants"/>
</dbReference>
<dbReference type="GO" id="GO:0010228">
    <property type="term" value="P:vegetative to reproductive phase transition of meristem"/>
    <property type="evidence" value="ECO:0007669"/>
    <property type="project" value="EnsemblPlants"/>
</dbReference>
<evidence type="ECO:0000313" key="10">
    <source>
        <dbReference type="EMBL" id="KCW81659.1"/>
    </source>
</evidence>
<dbReference type="SMART" id="SM00389">
    <property type="entry name" value="HOX"/>
    <property type="match status" value="1"/>
</dbReference>
<reference evidence="10" key="1">
    <citation type="submission" date="2013-07" db="EMBL/GenBank/DDBJ databases">
        <title>The genome of Eucalyptus grandis.</title>
        <authorList>
            <person name="Schmutz J."/>
            <person name="Hayes R."/>
            <person name="Myburg A."/>
            <person name="Tuskan G."/>
            <person name="Grattapaglia D."/>
            <person name="Rokhsar D.S."/>
        </authorList>
    </citation>
    <scope>NUCLEOTIDE SEQUENCE</scope>
    <source>
        <tissue evidence="10">Leaf extractions</tissue>
    </source>
</reference>
<accession>A0A059CTW4</accession>
<keyword evidence="4 8" id="KW-0238">DNA-binding</keyword>
<keyword evidence="5 8" id="KW-0371">Homeobox</keyword>
<evidence type="ECO:0000259" key="9">
    <source>
        <dbReference type="PROSITE" id="PS50071"/>
    </source>
</evidence>
<dbReference type="SMART" id="SM00574">
    <property type="entry name" value="POX"/>
    <property type="match status" value="1"/>
</dbReference>
<dbReference type="InterPro" id="IPR050224">
    <property type="entry name" value="TALE_homeobox"/>
</dbReference>
<comment type="subcellular location">
    <subcellularLocation>
        <location evidence="1 8">Nucleus</location>
    </subcellularLocation>
</comment>
<dbReference type="GO" id="GO:0008285">
    <property type="term" value="P:negative regulation of cell population proliferation"/>
    <property type="evidence" value="ECO:0007669"/>
    <property type="project" value="EnsemblPlants"/>
</dbReference>
<protein>
    <recommendedName>
        <fullName evidence="9">Homeobox domain-containing protein</fullName>
    </recommendedName>
</protein>
<dbReference type="GO" id="GO:0005634">
    <property type="term" value="C:nucleus"/>
    <property type="evidence" value="ECO:0000318"/>
    <property type="project" value="GO_Central"/>
</dbReference>
<dbReference type="PANTHER" id="PTHR11850">
    <property type="entry name" value="HOMEOBOX PROTEIN TRANSCRIPTION FACTORS"/>
    <property type="match status" value="1"/>
</dbReference>
<proteinExistence type="inferred from homology"/>
<dbReference type="EMBL" id="KK198755">
    <property type="protein sequence ID" value="KCW81658.1"/>
    <property type="molecule type" value="Genomic_DNA"/>
</dbReference>
<dbReference type="EMBL" id="KK198755">
    <property type="protein sequence ID" value="KCW81659.1"/>
    <property type="molecule type" value="Genomic_DNA"/>
</dbReference>
<gene>
    <name evidence="10" type="ORF">EUGRSUZ_C03024</name>
</gene>
<organism evidence="10">
    <name type="scientific">Eucalyptus grandis</name>
    <name type="common">Flooded gum</name>
    <dbReference type="NCBI Taxonomy" id="71139"/>
    <lineage>
        <taxon>Eukaryota</taxon>
        <taxon>Viridiplantae</taxon>
        <taxon>Streptophyta</taxon>
        <taxon>Embryophyta</taxon>
        <taxon>Tracheophyta</taxon>
        <taxon>Spermatophyta</taxon>
        <taxon>Magnoliopsida</taxon>
        <taxon>eudicotyledons</taxon>
        <taxon>Gunneridae</taxon>
        <taxon>Pentapetalae</taxon>
        <taxon>rosids</taxon>
        <taxon>malvids</taxon>
        <taxon>Myrtales</taxon>
        <taxon>Myrtaceae</taxon>
        <taxon>Myrtoideae</taxon>
        <taxon>Eucalypteae</taxon>
        <taxon>Eucalyptus</taxon>
    </lineage>
</organism>
<keyword evidence="3" id="KW-0805">Transcription regulation</keyword>
<keyword evidence="6" id="KW-0804">Transcription</keyword>
<dbReference type="AlphaFoldDB" id="A0A059CTW4"/>
<evidence type="ECO:0000256" key="4">
    <source>
        <dbReference type="ARBA" id="ARBA00023125"/>
    </source>
</evidence>
<dbReference type="CDD" id="cd00086">
    <property type="entry name" value="homeodomain"/>
    <property type="match status" value="1"/>
</dbReference>
<dbReference type="GO" id="GO:0043565">
    <property type="term" value="F:sequence-specific DNA binding"/>
    <property type="evidence" value="ECO:0007669"/>
    <property type="project" value="EnsemblPlants"/>
</dbReference>
<dbReference type="Pfam" id="PF05920">
    <property type="entry name" value="Homeobox_KN"/>
    <property type="match status" value="1"/>
</dbReference>
<keyword evidence="7 8" id="KW-0539">Nucleus</keyword>
<evidence type="ECO:0000256" key="6">
    <source>
        <dbReference type="ARBA" id="ARBA00023163"/>
    </source>
</evidence>
<evidence type="ECO:0000256" key="3">
    <source>
        <dbReference type="ARBA" id="ARBA00023015"/>
    </source>
</evidence>
<dbReference type="Gramene" id="KCW81658">
    <property type="protein sequence ID" value="KCW81658"/>
    <property type="gene ID" value="EUGRSUZ_C03024"/>
</dbReference>
<feature type="DNA-binding region" description="Homeobox" evidence="8">
    <location>
        <begin position="447"/>
        <end position="509"/>
    </location>
</feature>
<feature type="domain" description="Homeobox" evidence="9">
    <location>
        <begin position="445"/>
        <end position="508"/>
    </location>
</feature>
<dbReference type="Pfam" id="PF07526">
    <property type="entry name" value="POX"/>
    <property type="match status" value="1"/>
</dbReference>
<dbReference type="STRING" id="71139.A0A059CTW4"/>
<dbReference type="GO" id="GO:0009640">
    <property type="term" value="P:photomorphogenesis"/>
    <property type="evidence" value="ECO:0007669"/>
    <property type="project" value="EnsemblPlants"/>
</dbReference>